<accession>A0ABW2BQX0</accession>
<protein>
    <recommendedName>
        <fullName evidence="3">Glucosamine inositolphosphorylceramide transferase 1 N-terminal domain-containing protein</fullName>
    </recommendedName>
</protein>
<proteinExistence type="predicted"/>
<dbReference type="InterPro" id="IPR056442">
    <property type="entry name" value="GINT1_N"/>
</dbReference>
<keyword evidence="2" id="KW-0119">Carbohydrate metabolism</keyword>
<evidence type="ECO:0000256" key="1">
    <source>
        <dbReference type="ARBA" id="ARBA00022651"/>
    </source>
</evidence>
<organism evidence="4 5">
    <name type="scientific">Methylobacterium komagatae</name>
    <dbReference type="NCBI Taxonomy" id="374425"/>
    <lineage>
        <taxon>Bacteria</taxon>
        <taxon>Pseudomonadati</taxon>
        <taxon>Pseudomonadota</taxon>
        <taxon>Alphaproteobacteria</taxon>
        <taxon>Hyphomicrobiales</taxon>
        <taxon>Methylobacteriaceae</taxon>
        <taxon>Methylobacterium</taxon>
    </lineage>
</organism>
<dbReference type="EMBL" id="JBHSWN010000001">
    <property type="protein sequence ID" value="MFC6792878.1"/>
    <property type="molecule type" value="Genomic_DNA"/>
</dbReference>
<keyword evidence="1" id="KW-0624">Polysaccharide degradation</keyword>
<comment type="caution">
    <text evidence="4">The sequence shown here is derived from an EMBL/GenBank/DDBJ whole genome shotgun (WGS) entry which is preliminary data.</text>
</comment>
<evidence type="ECO:0000256" key="2">
    <source>
        <dbReference type="ARBA" id="ARBA00023277"/>
    </source>
</evidence>
<name>A0ABW2BQX0_9HYPH</name>
<dbReference type="SUPFAM" id="SSF75005">
    <property type="entry name" value="Arabinanase/levansucrase/invertase"/>
    <property type="match status" value="1"/>
</dbReference>
<dbReference type="InterPro" id="IPR052176">
    <property type="entry name" value="Glycosyl_Hydrlase_43_Enz"/>
</dbReference>
<dbReference type="Proteomes" id="UP001596292">
    <property type="component" value="Unassembled WGS sequence"/>
</dbReference>
<dbReference type="Gene3D" id="2.115.10.20">
    <property type="entry name" value="Glycosyl hydrolase domain, family 43"/>
    <property type="match status" value="1"/>
</dbReference>
<keyword evidence="1" id="KW-0858">Xylan degradation</keyword>
<gene>
    <name evidence="4" type="ORF">ACFQE0_26955</name>
</gene>
<dbReference type="InterPro" id="IPR023296">
    <property type="entry name" value="Glyco_hydro_beta-prop_sf"/>
</dbReference>
<dbReference type="PANTHER" id="PTHR43772:SF2">
    <property type="entry name" value="PUTATIVE (AFU_ORTHOLOGUE AFUA_2G04480)-RELATED"/>
    <property type="match status" value="1"/>
</dbReference>
<evidence type="ECO:0000313" key="5">
    <source>
        <dbReference type="Proteomes" id="UP001596292"/>
    </source>
</evidence>
<dbReference type="RefSeq" id="WP_378975054.1">
    <property type="nucleotide sequence ID" value="NZ_JBHSWN010000001.1"/>
</dbReference>
<sequence length="277" mass="31365">MGWRKITGADLWDTQSLADTQWTYISDPGIRFFADPIAFEHQGRTVLFVEDFHHDRQKGVISAIEMTPDGPMGSMQCVLEEPWHLSYPLVFAHGDQIWMIPESSENREVVLYRADPFPNRWTREAVLIKDVPITDATLVQHKGLYWLLGTLEEPGNSSADLCVFYATDLFGPWHAHPGNPLLRDARTARSAGPIISRNDRLWRPVQDCSHHYGAAVGLAEITRLDMSGYEQNVRNILAPCRNWPGRRLHTLSQAGGFEFIDGSANVLRWPPFTGKTT</sequence>
<keyword evidence="5" id="KW-1185">Reference proteome</keyword>
<reference evidence="5" key="1">
    <citation type="journal article" date="2019" name="Int. J. Syst. Evol. Microbiol.">
        <title>The Global Catalogue of Microorganisms (GCM) 10K type strain sequencing project: providing services to taxonomists for standard genome sequencing and annotation.</title>
        <authorList>
            <consortium name="The Broad Institute Genomics Platform"/>
            <consortium name="The Broad Institute Genome Sequencing Center for Infectious Disease"/>
            <person name="Wu L."/>
            <person name="Ma J."/>
        </authorList>
    </citation>
    <scope>NUCLEOTIDE SEQUENCE [LARGE SCALE GENOMIC DNA]</scope>
    <source>
        <strain evidence="5">CCUG 48316</strain>
    </source>
</reference>
<feature type="domain" description="Glucosamine inositolphosphorylceramide transferase 1 N-terminal" evidence="3">
    <location>
        <begin position="31"/>
        <end position="251"/>
    </location>
</feature>
<dbReference type="PANTHER" id="PTHR43772">
    <property type="entry name" value="ENDO-1,4-BETA-XYLANASE"/>
    <property type="match status" value="1"/>
</dbReference>
<evidence type="ECO:0000313" key="4">
    <source>
        <dbReference type="EMBL" id="MFC6792878.1"/>
    </source>
</evidence>
<evidence type="ECO:0000259" key="3">
    <source>
        <dbReference type="Pfam" id="PF24793"/>
    </source>
</evidence>
<dbReference type="Pfam" id="PF24793">
    <property type="entry name" value="GINT1_N"/>
    <property type="match status" value="1"/>
</dbReference>